<dbReference type="InterPro" id="IPR023397">
    <property type="entry name" value="SAM-dep_MeTrfase_MraW_recog"/>
</dbReference>
<keyword evidence="3 6" id="KW-0489">Methyltransferase</keyword>
<gene>
    <name evidence="6 8" type="primary">rsmH</name>
    <name evidence="8" type="ORF">C4520_03350</name>
</gene>
<dbReference type="SUPFAM" id="SSF81799">
    <property type="entry name" value="Putative methyltransferase TM0872, insert domain"/>
    <property type="match status" value="1"/>
</dbReference>
<feature type="binding site" evidence="6">
    <location>
        <begin position="41"/>
        <end position="43"/>
    </location>
    <ligand>
        <name>S-adenosyl-L-methionine</name>
        <dbReference type="ChEBI" id="CHEBI:59789"/>
    </ligand>
</feature>
<accession>A0A3A4P1Y3</accession>
<evidence type="ECO:0000256" key="5">
    <source>
        <dbReference type="ARBA" id="ARBA00022691"/>
    </source>
</evidence>
<dbReference type="InterPro" id="IPR002903">
    <property type="entry name" value="RsmH"/>
</dbReference>
<evidence type="ECO:0000256" key="1">
    <source>
        <dbReference type="ARBA" id="ARBA00010396"/>
    </source>
</evidence>
<dbReference type="PIRSF" id="PIRSF004486">
    <property type="entry name" value="MraW"/>
    <property type="match status" value="1"/>
</dbReference>
<reference evidence="8 9" key="1">
    <citation type="journal article" date="2017" name="ISME J.">
        <title>Energy and carbon metabolisms in a deep terrestrial subsurface fluid microbial community.</title>
        <authorList>
            <person name="Momper L."/>
            <person name="Jungbluth S.P."/>
            <person name="Lee M.D."/>
            <person name="Amend J.P."/>
        </authorList>
    </citation>
    <scope>NUCLEOTIDE SEQUENCE [LARGE SCALE GENOMIC DNA]</scope>
    <source>
        <strain evidence="8">SURF_5</strain>
    </source>
</reference>
<feature type="binding site" evidence="6">
    <location>
        <position position="87"/>
    </location>
    <ligand>
        <name>S-adenosyl-L-methionine</name>
        <dbReference type="ChEBI" id="CHEBI:59789"/>
    </ligand>
</feature>
<organism evidence="8 9">
    <name type="scientific">Abyssobacteria bacterium (strain SURF_5)</name>
    <dbReference type="NCBI Taxonomy" id="2093360"/>
    <lineage>
        <taxon>Bacteria</taxon>
        <taxon>Pseudomonadati</taxon>
        <taxon>Candidatus Hydrogenedentota</taxon>
        <taxon>Candidatus Abyssobacteria</taxon>
    </lineage>
</organism>
<keyword evidence="5 6" id="KW-0949">S-adenosyl-L-methionine</keyword>
<evidence type="ECO:0000256" key="6">
    <source>
        <dbReference type="HAMAP-Rule" id="MF_01007"/>
    </source>
</evidence>
<keyword evidence="2 6" id="KW-0698">rRNA processing</keyword>
<protein>
    <recommendedName>
        <fullName evidence="6">Ribosomal RNA small subunit methyltransferase H</fullName>
        <ecNumber evidence="6">2.1.1.199</ecNumber>
    </recommendedName>
    <alternativeName>
        <fullName evidence="6">16S rRNA m(4)C1402 methyltransferase</fullName>
    </alternativeName>
    <alternativeName>
        <fullName evidence="6">rRNA (cytosine-N(4)-)-methyltransferase RsmH</fullName>
    </alternativeName>
</protein>
<comment type="catalytic activity">
    <reaction evidence="6">
        <text>cytidine(1402) in 16S rRNA + S-adenosyl-L-methionine = N(4)-methylcytidine(1402) in 16S rRNA + S-adenosyl-L-homocysteine + H(+)</text>
        <dbReference type="Rhea" id="RHEA:42928"/>
        <dbReference type="Rhea" id="RHEA-COMP:10286"/>
        <dbReference type="Rhea" id="RHEA-COMP:10287"/>
        <dbReference type="ChEBI" id="CHEBI:15378"/>
        <dbReference type="ChEBI" id="CHEBI:57856"/>
        <dbReference type="ChEBI" id="CHEBI:59789"/>
        <dbReference type="ChEBI" id="CHEBI:74506"/>
        <dbReference type="ChEBI" id="CHEBI:82748"/>
        <dbReference type="EC" id="2.1.1.199"/>
    </reaction>
</comment>
<dbReference type="Gene3D" id="3.40.50.150">
    <property type="entry name" value="Vaccinia Virus protein VP39"/>
    <property type="match status" value="1"/>
</dbReference>
<dbReference type="CDD" id="cd02440">
    <property type="entry name" value="AdoMet_MTases"/>
    <property type="match status" value="1"/>
</dbReference>
<sequence>MPFTHNNDLQPVHVPVLAESAVSLLACSPGKIIVDATVGGGGHAQLILDRLGGEGMLVGLDRDAAALEIARRRLGPRPNVILVHENFSHLAQVLDDLNLPAMDALLLDLGLSSFQVDDPERGFSFKKEGPLDMRMDSRQKISAWHIVNTYSEQQIADILHRFGEEPNARNIAKAMVRERVHTPIQTTTRLAKIIQDAVRWRRPSRIDPATRSFQALRIAVNSELEHLQAGLNAGIGRLKAGGRISVISFHSLEDRIVKRTFRRFARGCICPPDLPQCVCGKKPTLKILTPKPVEPSPEEVSANPRSRSARLRAAEKISEDSK</sequence>
<dbReference type="PANTHER" id="PTHR11265:SF0">
    <property type="entry name" value="12S RRNA N4-METHYLCYTIDINE METHYLTRANSFERASE"/>
    <property type="match status" value="1"/>
</dbReference>
<dbReference type="EC" id="2.1.1.199" evidence="6"/>
<dbReference type="EMBL" id="QZKU01000030">
    <property type="protein sequence ID" value="RJP24815.1"/>
    <property type="molecule type" value="Genomic_DNA"/>
</dbReference>
<comment type="subcellular location">
    <subcellularLocation>
        <location evidence="6">Cytoplasm</location>
    </subcellularLocation>
</comment>
<dbReference type="Pfam" id="PF01795">
    <property type="entry name" value="Methyltransf_5"/>
    <property type="match status" value="1"/>
</dbReference>
<comment type="function">
    <text evidence="6">Specifically methylates the N4 position of cytidine in position 1402 (C1402) of 16S rRNA.</text>
</comment>
<dbReference type="AlphaFoldDB" id="A0A3A4P1Y3"/>
<evidence type="ECO:0000256" key="4">
    <source>
        <dbReference type="ARBA" id="ARBA00022679"/>
    </source>
</evidence>
<dbReference type="GO" id="GO:0070475">
    <property type="term" value="P:rRNA base methylation"/>
    <property type="evidence" value="ECO:0007669"/>
    <property type="project" value="UniProtKB-UniRule"/>
</dbReference>
<dbReference type="PANTHER" id="PTHR11265">
    <property type="entry name" value="S-ADENOSYL-METHYLTRANSFERASE MRAW"/>
    <property type="match status" value="1"/>
</dbReference>
<dbReference type="HAMAP" id="MF_01007">
    <property type="entry name" value="16SrRNA_methyltr_H"/>
    <property type="match status" value="1"/>
</dbReference>
<dbReference type="NCBIfam" id="TIGR00006">
    <property type="entry name" value="16S rRNA (cytosine(1402)-N(4))-methyltransferase RsmH"/>
    <property type="match status" value="1"/>
</dbReference>
<keyword evidence="4 6" id="KW-0808">Transferase</keyword>
<feature type="binding site" evidence="6">
    <location>
        <position position="61"/>
    </location>
    <ligand>
        <name>S-adenosyl-L-methionine</name>
        <dbReference type="ChEBI" id="CHEBI:59789"/>
    </ligand>
</feature>
<evidence type="ECO:0000313" key="9">
    <source>
        <dbReference type="Proteomes" id="UP000265882"/>
    </source>
</evidence>
<dbReference type="GO" id="GO:0071424">
    <property type="term" value="F:rRNA (cytosine-N4-)-methyltransferase activity"/>
    <property type="evidence" value="ECO:0007669"/>
    <property type="project" value="UniProtKB-UniRule"/>
</dbReference>
<evidence type="ECO:0000313" key="8">
    <source>
        <dbReference type="EMBL" id="RJP24815.1"/>
    </source>
</evidence>
<dbReference type="Gene3D" id="1.10.150.170">
    <property type="entry name" value="Putative methyltransferase TM0872, insert domain"/>
    <property type="match status" value="1"/>
</dbReference>
<proteinExistence type="inferred from homology"/>
<comment type="similarity">
    <text evidence="1 6">Belongs to the methyltransferase superfamily. RsmH family.</text>
</comment>
<dbReference type="SUPFAM" id="SSF53335">
    <property type="entry name" value="S-adenosyl-L-methionine-dependent methyltransferases"/>
    <property type="match status" value="1"/>
</dbReference>
<evidence type="ECO:0000256" key="2">
    <source>
        <dbReference type="ARBA" id="ARBA00022552"/>
    </source>
</evidence>
<feature type="binding site" evidence="6">
    <location>
        <position position="115"/>
    </location>
    <ligand>
        <name>S-adenosyl-L-methionine</name>
        <dbReference type="ChEBI" id="CHEBI:59789"/>
    </ligand>
</feature>
<dbReference type="InterPro" id="IPR029063">
    <property type="entry name" value="SAM-dependent_MTases_sf"/>
</dbReference>
<feature type="compositionally biased region" description="Basic and acidic residues" evidence="7">
    <location>
        <begin position="312"/>
        <end position="322"/>
    </location>
</feature>
<dbReference type="GO" id="GO:0005737">
    <property type="term" value="C:cytoplasm"/>
    <property type="evidence" value="ECO:0007669"/>
    <property type="project" value="UniProtKB-SubCell"/>
</dbReference>
<evidence type="ECO:0000256" key="7">
    <source>
        <dbReference type="SAM" id="MobiDB-lite"/>
    </source>
</evidence>
<comment type="caution">
    <text evidence="8">The sequence shown here is derived from an EMBL/GenBank/DDBJ whole genome shotgun (WGS) entry which is preliminary data.</text>
</comment>
<feature type="region of interest" description="Disordered" evidence="7">
    <location>
        <begin position="288"/>
        <end position="322"/>
    </location>
</feature>
<evidence type="ECO:0000256" key="3">
    <source>
        <dbReference type="ARBA" id="ARBA00022603"/>
    </source>
</evidence>
<name>A0A3A4P1Y3_ABYX5</name>
<dbReference type="Proteomes" id="UP000265882">
    <property type="component" value="Unassembled WGS sequence"/>
</dbReference>
<feature type="binding site" evidence="6">
    <location>
        <position position="108"/>
    </location>
    <ligand>
        <name>S-adenosyl-L-methionine</name>
        <dbReference type="ChEBI" id="CHEBI:59789"/>
    </ligand>
</feature>
<keyword evidence="6" id="KW-0963">Cytoplasm</keyword>